<organism evidence="3 4">
    <name type="scientific">Microbacterium resistens</name>
    <dbReference type="NCBI Taxonomy" id="156977"/>
    <lineage>
        <taxon>Bacteria</taxon>
        <taxon>Bacillati</taxon>
        <taxon>Actinomycetota</taxon>
        <taxon>Actinomycetes</taxon>
        <taxon>Micrococcales</taxon>
        <taxon>Microbacteriaceae</taxon>
        <taxon>Microbacterium</taxon>
    </lineage>
</organism>
<dbReference type="Pfam" id="PF13350">
    <property type="entry name" value="Y_phosphatase3"/>
    <property type="match status" value="1"/>
</dbReference>
<gene>
    <name evidence="3" type="ORF">K8F61_18085</name>
</gene>
<evidence type="ECO:0000313" key="4">
    <source>
        <dbReference type="Proteomes" id="UP001199642"/>
    </source>
</evidence>
<evidence type="ECO:0000313" key="3">
    <source>
        <dbReference type="EMBL" id="UGS26504.1"/>
    </source>
</evidence>
<dbReference type="PROSITE" id="PS00383">
    <property type="entry name" value="TYR_PHOSPHATASE_1"/>
    <property type="match status" value="1"/>
</dbReference>
<reference evidence="3 4" key="1">
    <citation type="submission" date="2023-01" db="EMBL/GenBank/DDBJ databases">
        <title>Characterization of estradiol degrading bacteria Microbacterium sp. MZT7 and reveal degrading genes through genome analysis.</title>
        <authorList>
            <person name="Hao P."/>
            <person name="Gao Y."/>
        </authorList>
    </citation>
    <scope>NUCLEOTIDE SEQUENCE [LARGE SCALE GENOMIC DNA]</scope>
    <source>
        <strain evidence="3 4">MZT7</strain>
    </source>
</reference>
<dbReference type="InterPro" id="IPR016130">
    <property type="entry name" value="Tyr_Pase_AS"/>
</dbReference>
<dbReference type="SUPFAM" id="SSF52799">
    <property type="entry name" value="(Phosphotyrosine protein) phosphatases II"/>
    <property type="match status" value="1"/>
</dbReference>
<keyword evidence="4" id="KW-1185">Reference proteome</keyword>
<dbReference type="RefSeq" id="WP_067242355.1">
    <property type="nucleotide sequence ID" value="NZ_CP082781.1"/>
</dbReference>
<feature type="domain" description="Tyrosine specific protein phosphatases" evidence="2">
    <location>
        <begin position="132"/>
        <end position="170"/>
    </location>
</feature>
<dbReference type="InterPro" id="IPR026893">
    <property type="entry name" value="Tyr/Ser_Pase_IphP-type"/>
</dbReference>
<feature type="region of interest" description="Disordered" evidence="1">
    <location>
        <begin position="1"/>
        <end position="30"/>
    </location>
</feature>
<protein>
    <submittedName>
        <fullName evidence="3">Tyrosine-protein phosphatase</fullName>
    </submittedName>
</protein>
<dbReference type="InterPro" id="IPR000387">
    <property type="entry name" value="Tyr_Pase_dom"/>
</dbReference>
<dbReference type="InterPro" id="IPR029021">
    <property type="entry name" value="Prot-tyrosine_phosphatase-like"/>
</dbReference>
<evidence type="ECO:0000259" key="2">
    <source>
        <dbReference type="PROSITE" id="PS50056"/>
    </source>
</evidence>
<dbReference type="PROSITE" id="PS50056">
    <property type="entry name" value="TYR_PHOSPHATASE_2"/>
    <property type="match status" value="1"/>
</dbReference>
<sequence length="262" mass="26897">MSSSAAPLIDGTYNSRDTGGTPLRSGGETRSGVLYRSDALSSLTDAGRDDLAATGVGTIVDFRTEAERGDAPNLLPESPALRTVTLSILEGAMSMPAGAGAALADPAALRALLERIPTLDRLYVGMLESGAASFAEVARIVARSADERSGVLIHCTAGKDRTGVATALLLDAVGAERDAVVADYAVSASNLAGPWAERMLARAESWGVPRVPQIEALVTATPPAAIEAALAWTDERGGAAAYLRAGGLEDADLALLRERLAG</sequence>
<dbReference type="Gene3D" id="3.90.190.10">
    <property type="entry name" value="Protein tyrosine phosphatase superfamily"/>
    <property type="match status" value="1"/>
</dbReference>
<evidence type="ECO:0000256" key="1">
    <source>
        <dbReference type="SAM" id="MobiDB-lite"/>
    </source>
</evidence>
<name>A0ABY3RRB7_9MICO</name>
<proteinExistence type="predicted"/>
<accession>A0ABY3RRB7</accession>
<dbReference type="Proteomes" id="UP001199642">
    <property type="component" value="Chromosome"/>
</dbReference>
<dbReference type="EMBL" id="CP082781">
    <property type="protein sequence ID" value="UGS26504.1"/>
    <property type="molecule type" value="Genomic_DNA"/>
</dbReference>